<feature type="region of interest" description="Disordered" evidence="4">
    <location>
        <begin position="582"/>
        <end position="845"/>
    </location>
</feature>
<dbReference type="Pfam" id="PF02187">
    <property type="entry name" value="GAS2"/>
    <property type="match status" value="1"/>
</dbReference>
<feature type="compositionally biased region" description="Low complexity" evidence="4">
    <location>
        <begin position="812"/>
        <end position="826"/>
    </location>
</feature>
<dbReference type="InterPro" id="IPR003108">
    <property type="entry name" value="GAR_dom"/>
</dbReference>
<gene>
    <name evidence="6" type="ORF">BGZ70_001812</name>
</gene>
<protein>
    <recommendedName>
        <fullName evidence="5">GAR domain-containing protein</fullName>
    </recommendedName>
</protein>
<dbReference type="GO" id="GO:0008017">
    <property type="term" value="F:microtubule binding"/>
    <property type="evidence" value="ECO:0007669"/>
    <property type="project" value="InterPro"/>
</dbReference>
<evidence type="ECO:0000256" key="1">
    <source>
        <dbReference type="ARBA" id="ARBA00004245"/>
    </source>
</evidence>
<evidence type="ECO:0000313" key="7">
    <source>
        <dbReference type="Proteomes" id="UP000738359"/>
    </source>
</evidence>
<feature type="compositionally biased region" description="Low complexity" evidence="4">
    <location>
        <begin position="651"/>
        <end position="674"/>
    </location>
</feature>
<dbReference type="InterPro" id="IPR036534">
    <property type="entry name" value="GAR_dom_sf"/>
</dbReference>
<dbReference type="GO" id="GO:0051293">
    <property type="term" value="P:establishment of spindle localization"/>
    <property type="evidence" value="ECO:0007669"/>
    <property type="project" value="TreeGrafter"/>
</dbReference>
<dbReference type="OrthoDB" id="5559380at2759"/>
<comment type="subcellular location">
    <subcellularLocation>
        <location evidence="1">Cytoplasm</location>
        <location evidence="1">Cytoskeleton</location>
    </subcellularLocation>
</comment>
<keyword evidence="3" id="KW-0206">Cytoskeleton</keyword>
<name>A0A9P6LXR7_MORAP</name>
<feature type="region of interest" description="Disordered" evidence="4">
    <location>
        <begin position="927"/>
        <end position="1003"/>
    </location>
</feature>
<accession>A0A9P6LXR7</accession>
<dbReference type="GO" id="GO:0005938">
    <property type="term" value="C:cell cortex"/>
    <property type="evidence" value="ECO:0007669"/>
    <property type="project" value="TreeGrafter"/>
</dbReference>
<comment type="caution">
    <text evidence="6">The sequence shown here is derived from an EMBL/GenBank/DDBJ whole genome shotgun (WGS) entry which is preliminary data.</text>
</comment>
<reference evidence="6" key="1">
    <citation type="journal article" date="2020" name="Fungal Divers.">
        <title>Resolving the Mortierellaceae phylogeny through synthesis of multi-gene phylogenetics and phylogenomics.</title>
        <authorList>
            <person name="Vandepol N."/>
            <person name="Liber J."/>
            <person name="Desiro A."/>
            <person name="Na H."/>
            <person name="Kennedy M."/>
            <person name="Barry K."/>
            <person name="Grigoriev I.V."/>
            <person name="Miller A.N."/>
            <person name="O'Donnell K."/>
            <person name="Stajich J.E."/>
            <person name="Bonito G."/>
        </authorList>
    </citation>
    <scope>NUCLEOTIDE SEQUENCE</scope>
    <source>
        <strain evidence="6">CK1249</strain>
    </source>
</reference>
<dbReference type="GO" id="GO:0005816">
    <property type="term" value="C:spindle pole body"/>
    <property type="evidence" value="ECO:0007669"/>
    <property type="project" value="TreeGrafter"/>
</dbReference>
<feature type="region of interest" description="Disordered" evidence="4">
    <location>
        <begin position="489"/>
        <end position="510"/>
    </location>
</feature>
<sequence>MSQPQDTTSSTPSLSMAQEPNDPRPEALYHSYHAQVQNLKQLPVPYSDLYRALASYETMELHPLSANFRKMAADLSVWLETAEKAVFSLEMDIQQDSASGRQDVSELDLIMSRFHPNIDMLRELKEKIKSRLQSTGNANSVAGSGTEEPQLVDQNSAQDAFITEQELEATTSAIQSSWSTLNSMMTRAKGVLASVRVRGDLLTQMEVVLAEVEEIGLEIDSFREELARQALDAGASRASQSISSPPYLLPSVTAESMVTSAEEIKAKQPDTEALTLLDSRIESLGTTIDALTVRIESLPLDAPRRDELREHYAQLLRLWDDGKARREKINVDMKERRWLGVFEQVAGQVESMMESVDRAVVHCKGLIDQIKVMVKDKVIPAAPIDREHLYTIFKSFEAKHKYYAPAINKMLNMLENGIESRMTRDPDVIGKHRSMKERWDHLRGGLDQVELDMGSIEKMLDILDASIPSYAPTPPAQLPEKPLFAMRRSQTQTGWQPSEQSTDAARSASSAIVNWTSDARRLTSEREVSANQYTGSPPAMVAFTLGQQSPKYAVPEYVQQLSIAHTTTSSPSIPGIPYAPSAAATYSRSPSSAGFHRDTSPSPAPSAGSSIALTRARSVSCTPSLSRSPSQQRPTFSPAGSLSKLSTGVQASRSVSPAPRATSPAPRSTSPAPAGSNDRKSSLRLPPPVATTDGSRLRQHSAPGLPSNVQRRSSSPGPGNNSAAAQAKLSTRPPFGSSFGTQGSRGSNHMGLRESHEEQGHSRPRRISFGSTLSNQTSSTFKSERSRPGQASGSTLNMATRVNGTSLADEPTSPSTSLTSSTGSFTRPRHTRPETAPSGQGSTKLSARVQEMSLQEPMVPYMPIRGDELDEEFGKVLNATPVPVQVRRVGDGKYYFGGRVEEQAHGGLSVAGGKMVLCRLMEYGRVNSGNDDDSGVSSGESQSSVEDDLQQQQQQQQQKTSQLQQPRWNALSKVVSVLRRPEPAHSRTSRPRARSVNNAPLATAGKSNRKVMVRVGGGWQELNVYLSDLAAKSSSLA</sequence>
<feature type="compositionally biased region" description="Polar residues" evidence="4">
    <location>
        <begin position="789"/>
        <end position="806"/>
    </location>
</feature>
<feature type="compositionally biased region" description="Polar residues" evidence="4">
    <location>
        <begin position="738"/>
        <end position="747"/>
    </location>
</feature>
<dbReference type="SUPFAM" id="SSF143575">
    <property type="entry name" value="GAS2 domain-like"/>
    <property type="match status" value="1"/>
</dbReference>
<feature type="compositionally biased region" description="Basic and acidic residues" evidence="4">
    <location>
        <begin position="751"/>
        <end position="761"/>
    </location>
</feature>
<feature type="compositionally biased region" description="Polar residues" evidence="4">
    <location>
        <begin position="638"/>
        <end position="650"/>
    </location>
</feature>
<keyword evidence="7" id="KW-1185">Reference proteome</keyword>
<evidence type="ECO:0000313" key="6">
    <source>
        <dbReference type="EMBL" id="KAF9949343.1"/>
    </source>
</evidence>
<dbReference type="EMBL" id="JAAAHY010001419">
    <property type="protein sequence ID" value="KAF9949343.1"/>
    <property type="molecule type" value="Genomic_DNA"/>
</dbReference>
<feature type="compositionally biased region" description="Polar residues" evidence="4">
    <location>
        <begin position="769"/>
        <end position="781"/>
    </location>
</feature>
<dbReference type="AlphaFoldDB" id="A0A9P6LXR7"/>
<evidence type="ECO:0000259" key="5">
    <source>
        <dbReference type="Pfam" id="PF02187"/>
    </source>
</evidence>
<feature type="compositionally biased region" description="Low complexity" evidence="4">
    <location>
        <begin position="1"/>
        <end position="15"/>
    </location>
</feature>
<dbReference type="GO" id="GO:0030473">
    <property type="term" value="P:nuclear migration along microtubule"/>
    <property type="evidence" value="ECO:0007669"/>
    <property type="project" value="TreeGrafter"/>
</dbReference>
<feature type="domain" description="GAR" evidence="5">
    <location>
        <begin position="1008"/>
        <end position="1027"/>
    </location>
</feature>
<keyword evidence="2" id="KW-0963">Cytoplasm</keyword>
<feature type="compositionally biased region" description="Low complexity" evidence="4">
    <location>
        <begin position="623"/>
        <end position="634"/>
    </location>
</feature>
<organism evidence="6 7">
    <name type="scientific">Mortierella alpina</name>
    <name type="common">Oleaginous fungus</name>
    <name type="synonym">Mortierella renispora</name>
    <dbReference type="NCBI Taxonomy" id="64518"/>
    <lineage>
        <taxon>Eukaryota</taxon>
        <taxon>Fungi</taxon>
        <taxon>Fungi incertae sedis</taxon>
        <taxon>Mucoromycota</taxon>
        <taxon>Mortierellomycotina</taxon>
        <taxon>Mortierellomycetes</taxon>
        <taxon>Mortierellales</taxon>
        <taxon>Mortierellaceae</taxon>
        <taxon>Mortierella</taxon>
    </lineage>
</organism>
<feature type="region of interest" description="Disordered" evidence="4">
    <location>
        <begin position="1"/>
        <end position="26"/>
    </location>
</feature>
<dbReference type="Proteomes" id="UP000738359">
    <property type="component" value="Unassembled WGS sequence"/>
</dbReference>
<dbReference type="GO" id="GO:0043332">
    <property type="term" value="C:mating projection tip"/>
    <property type="evidence" value="ECO:0007669"/>
    <property type="project" value="TreeGrafter"/>
</dbReference>
<proteinExistence type="predicted"/>
<feature type="compositionally biased region" description="Low complexity" evidence="4">
    <location>
        <begin position="935"/>
        <end position="965"/>
    </location>
</feature>
<dbReference type="PANTHER" id="PTHR37271">
    <property type="entry name" value="KARYOGAMY PROTEIN KAR9"/>
    <property type="match status" value="1"/>
</dbReference>
<dbReference type="PANTHER" id="PTHR37271:SF1">
    <property type="entry name" value="KARYOGAMY PROTEIN KAR9"/>
    <property type="match status" value="1"/>
</dbReference>
<dbReference type="InterPro" id="IPR013889">
    <property type="entry name" value="Karyogamy_KAR9"/>
</dbReference>
<evidence type="ECO:0000256" key="2">
    <source>
        <dbReference type="ARBA" id="ARBA00022490"/>
    </source>
</evidence>
<evidence type="ECO:0000256" key="3">
    <source>
        <dbReference type="ARBA" id="ARBA00023212"/>
    </source>
</evidence>
<dbReference type="Gene3D" id="3.30.920.20">
    <property type="entry name" value="Gas2-like domain"/>
    <property type="match status" value="1"/>
</dbReference>
<evidence type="ECO:0000256" key="4">
    <source>
        <dbReference type="SAM" id="MobiDB-lite"/>
    </source>
</evidence>
<feature type="compositionally biased region" description="Polar residues" evidence="4">
    <location>
        <begin position="707"/>
        <end position="724"/>
    </location>
</feature>